<name>A0AAU7DY94_9MICO</name>
<organism evidence="15">
    <name type="scientific">Jonesiaceae bacterium BS-20</name>
    <dbReference type="NCBI Taxonomy" id="3120821"/>
    <lineage>
        <taxon>Bacteria</taxon>
        <taxon>Bacillati</taxon>
        <taxon>Actinomycetota</taxon>
        <taxon>Actinomycetes</taxon>
        <taxon>Micrococcales</taxon>
        <taxon>Jonesiaceae</taxon>
    </lineage>
</organism>
<dbReference type="Pfam" id="PF00743">
    <property type="entry name" value="FMO-like"/>
    <property type="match status" value="1"/>
</dbReference>
<dbReference type="FunFam" id="3.50.50.60:FF:000159">
    <property type="entry name" value="Dimethylaniline monooxygenase [N-oxide-forming]"/>
    <property type="match status" value="1"/>
</dbReference>
<protein>
    <submittedName>
        <fullName evidence="15">NAD(P)-binding domain-containing protein</fullName>
    </submittedName>
</protein>
<gene>
    <name evidence="15" type="ORF">V5R04_02875</name>
</gene>
<keyword evidence="13" id="KW-0472">Membrane</keyword>
<keyword evidence="11" id="KW-0560">Oxidoreductase</keyword>
<evidence type="ECO:0000256" key="10">
    <source>
        <dbReference type="ARBA" id="ARBA00022989"/>
    </source>
</evidence>
<evidence type="ECO:0000256" key="14">
    <source>
        <dbReference type="SAM" id="MobiDB-lite"/>
    </source>
</evidence>
<dbReference type="GO" id="GO:0050660">
    <property type="term" value="F:flavin adenine dinucleotide binding"/>
    <property type="evidence" value="ECO:0007669"/>
    <property type="project" value="InterPro"/>
</dbReference>
<evidence type="ECO:0000313" key="15">
    <source>
        <dbReference type="EMBL" id="XBH22188.1"/>
    </source>
</evidence>
<keyword evidence="10" id="KW-1133">Transmembrane helix</keyword>
<evidence type="ECO:0000256" key="12">
    <source>
        <dbReference type="ARBA" id="ARBA00023033"/>
    </source>
</evidence>
<feature type="region of interest" description="Disordered" evidence="14">
    <location>
        <begin position="450"/>
        <end position="472"/>
    </location>
</feature>
<evidence type="ECO:0000256" key="1">
    <source>
        <dbReference type="ARBA" id="ARBA00001974"/>
    </source>
</evidence>
<evidence type="ECO:0000256" key="9">
    <source>
        <dbReference type="ARBA" id="ARBA00022857"/>
    </source>
</evidence>
<evidence type="ECO:0000256" key="2">
    <source>
        <dbReference type="ARBA" id="ARBA00004389"/>
    </source>
</evidence>
<comment type="subcellular location">
    <subcellularLocation>
        <location evidence="2">Endoplasmic reticulum membrane</location>
        <topology evidence="2">Single-pass membrane protein</topology>
    </subcellularLocation>
</comment>
<dbReference type="InterPro" id="IPR000960">
    <property type="entry name" value="Flavin_mOase"/>
</dbReference>
<keyword evidence="9" id="KW-0521">NADP</keyword>
<dbReference type="GO" id="GO:0004499">
    <property type="term" value="F:N,N-dimethylaniline monooxygenase activity"/>
    <property type="evidence" value="ECO:0007669"/>
    <property type="project" value="InterPro"/>
</dbReference>
<dbReference type="PIRSF" id="PIRSF000332">
    <property type="entry name" value="FMO"/>
    <property type="match status" value="1"/>
</dbReference>
<dbReference type="PANTHER" id="PTHR23023">
    <property type="entry name" value="DIMETHYLANILINE MONOOXYGENASE"/>
    <property type="match status" value="1"/>
</dbReference>
<dbReference type="InterPro" id="IPR020946">
    <property type="entry name" value="Flavin_mOase-like"/>
</dbReference>
<evidence type="ECO:0000256" key="13">
    <source>
        <dbReference type="ARBA" id="ARBA00023136"/>
    </source>
</evidence>
<evidence type="ECO:0000256" key="4">
    <source>
        <dbReference type="ARBA" id="ARBA00010139"/>
    </source>
</evidence>
<feature type="compositionally biased region" description="Low complexity" evidence="14">
    <location>
        <begin position="454"/>
        <end position="465"/>
    </location>
</feature>
<comment type="similarity">
    <text evidence="3">Belongs to the FMO family.</text>
</comment>
<sequence>MSYLVKPKHLADAVLAPVPVNHSLPRTCVIGAGSSGLAAAKALYLAGVPFDCFERGSAIGGNWLFDNPNGQSACYETLEINTSGARMAFSDFPMPSHFPPYPKHNQIHEYFEQYVEHFGFRHTITFNTEVTEVTPDPKGGWLVHTSGPTGAQTSHYDAVMVANGHHWDPRWPEPEYPGHFDGQQMHAHDYRNGDQLEGKDLVVVGAGNSAMDIAVEGSYRANSVSMSVRRGQWVLKKFVLGKPSDQVALPGWMPWWVTALRLRIGAITSGGLRKYGLPKPPHKPGQSHPVQSQTLRDRIAADGIIVRPGIEKLDGNAVIFTDGTWVKADLIVWATGYKVTFPFLDPALVSAQDNDLPLWKRTVHPDLPGLFFIGLVQPVGAVMPLAQAQSEWGTQMLCGNYTPPSLPEIRAQMTADHERNKRQFYASARHTMEVDFDHYLWDLARERKRGRVRANSADNPAAAPSLVPGARS</sequence>
<dbReference type="PRINTS" id="PR00370">
    <property type="entry name" value="FMOXYGENASE"/>
</dbReference>
<reference evidence="15" key="1">
    <citation type="submission" date="2024-02" db="EMBL/GenBank/DDBJ databases">
        <title>Tomenella chthoni gen. nov. sp. nov., a member of the family Jonesiaceae isolated from bat guano.</title>
        <authorList>
            <person name="Miller S.L."/>
            <person name="King J."/>
            <person name="Sankaranarayanan K."/>
            <person name="Lawson P.A."/>
        </authorList>
    </citation>
    <scope>NUCLEOTIDE SEQUENCE</scope>
    <source>
        <strain evidence="15">BS-20</strain>
    </source>
</reference>
<proteinExistence type="inferred from homology"/>
<dbReference type="AlphaFoldDB" id="A0AAU7DY94"/>
<keyword evidence="7" id="KW-0256">Endoplasmic reticulum</keyword>
<dbReference type="SUPFAM" id="SSF51905">
    <property type="entry name" value="FAD/NAD(P)-binding domain"/>
    <property type="match status" value="2"/>
</dbReference>
<evidence type="ECO:0000256" key="3">
    <source>
        <dbReference type="ARBA" id="ARBA00009183"/>
    </source>
</evidence>
<evidence type="ECO:0000256" key="7">
    <source>
        <dbReference type="ARBA" id="ARBA00022824"/>
    </source>
</evidence>
<evidence type="ECO:0000256" key="11">
    <source>
        <dbReference type="ARBA" id="ARBA00023002"/>
    </source>
</evidence>
<evidence type="ECO:0000256" key="5">
    <source>
        <dbReference type="ARBA" id="ARBA00022630"/>
    </source>
</evidence>
<dbReference type="GO" id="GO:0050661">
    <property type="term" value="F:NADP binding"/>
    <property type="evidence" value="ECO:0007669"/>
    <property type="project" value="InterPro"/>
</dbReference>
<dbReference type="InterPro" id="IPR050346">
    <property type="entry name" value="FMO-like"/>
</dbReference>
<evidence type="ECO:0000256" key="8">
    <source>
        <dbReference type="ARBA" id="ARBA00022827"/>
    </source>
</evidence>
<dbReference type="InterPro" id="IPR036188">
    <property type="entry name" value="FAD/NAD-bd_sf"/>
</dbReference>
<comment type="similarity">
    <text evidence="4">Belongs to the FAD-binding monooxygenase family.</text>
</comment>
<evidence type="ECO:0000256" key="6">
    <source>
        <dbReference type="ARBA" id="ARBA00022692"/>
    </source>
</evidence>
<keyword evidence="6" id="KW-0812">Transmembrane</keyword>
<keyword evidence="5" id="KW-0285">Flavoprotein</keyword>
<dbReference type="EMBL" id="CP146203">
    <property type="protein sequence ID" value="XBH22188.1"/>
    <property type="molecule type" value="Genomic_DNA"/>
</dbReference>
<accession>A0AAU7DY94</accession>
<comment type="cofactor">
    <cofactor evidence="1">
        <name>FAD</name>
        <dbReference type="ChEBI" id="CHEBI:57692"/>
    </cofactor>
</comment>
<dbReference type="Gene3D" id="3.50.50.60">
    <property type="entry name" value="FAD/NAD(P)-binding domain"/>
    <property type="match status" value="1"/>
</dbReference>
<keyword evidence="12" id="KW-0503">Monooxygenase</keyword>
<keyword evidence="8" id="KW-0274">FAD</keyword>